<comment type="caution">
    <text evidence="1">The sequence shown here is derived from an EMBL/GenBank/DDBJ whole genome shotgun (WGS) entry which is preliminary data.</text>
</comment>
<dbReference type="RefSeq" id="WP_344813468.1">
    <property type="nucleotide sequence ID" value="NZ_BAAAYX010000013.1"/>
</dbReference>
<dbReference type="Proteomes" id="UP001500051">
    <property type="component" value="Unassembled WGS sequence"/>
</dbReference>
<sequence length="519" mass="55621">MVIVILLSLHATTGGFFQSTPTVAGRTRPKDAPDCDEGPAGRVVDVLAATSRLCLSDRVPRLVDVDYLVVGAGAMGMGFVDALIDHAPDVSVALVDRRDGVGGHWRRAYPFVRLHQSSTFYGVASTVLGGGRLQTTGPEAGLHVRADQPTICAYYEQVLTDRMLGSGRVRFFPAHDYLGGRVVVSTVTGERFEVPERCRVVDAHYLAPDIPAETEPRFAVSDGVRVIPVNDLPVWEGTPSEYVIVGSGKTATDACVWLLGHGIDPDAICWVRPRDPWMLNRTLIQPDPVVYLGMVAELMRLAAGASSLPALFGDLEAAGIMLRIDPAVTPTMAKAPTLGTWELDLLRSITRVVRRGHLTHARRGRLDLQQGSVAVAEDALVVNCAANGLKNPPLVPLWGPEVITLQPVRAGFPCLGAALAGYVEATRTDDAEKNRLCPPSSYGNSLTDWARMNVLGFRNVASFSAEPDIKDWTDRIAVNPARIPPEQPGSAALDDALGRLGRHAGPGVARLAVLAGLAR</sequence>
<evidence type="ECO:0000313" key="1">
    <source>
        <dbReference type="EMBL" id="GAA3711288.1"/>
    </source>
</evidence>
<name>A0ABP7DZF2_9ACTN</name>
<dbReference type="SUPFAM" id="SSF51905">
    <property type="entry name" value="FAD/NAD(P)-binding domain"/>
    <property type="match status" value="1"/>
</dbReference>
<gene>
    <name evidence="1" type="ORF">GCM10022204_32580</name>
</gene>
<reference evidence="2" key="1">
    <citation type="journal article" date="2019" name="Int. J. Syst. Evol. Microbiol.">
        <title>The Global Catalogue of Microorganisms (GCM) 10K type strain sequencing project: providing services to taxonomists for standard genome sequencing and annotation.</title>
        <authorList>
            <consortium name="The Broad Institute Genomics Platform"/>
            <consortium name="The Broad Institute Genome Sequencing Center for Infectious Disease"/>
            <person name="Wu L."/>
            <person name="Ma J."/>
        </authorList>
    </citation>
    <scope>NUCLEOTIDE SEQUENCE [LARGE SCALE GENOMIC DNA]</scope>
    <source>
        <strain evidence="2">JCM 16548</strain>
    </source>
</reference>
<evidence type="ECO:0000313" key="2">
    <source>
        <dbReference type="Proteomes" id="UP001500051"/>
    </source>
</evidence>
<protein>
    <submittedName>
        <fullName evidence="1">NAD(P)/FAD-dependent oxidoreductase</fullName>
    </submittedName>
</protein>
<keyword evidence="2" id="KW-1185">Reference proteome</keyword>
<dbReference type="EMBL" id="BAAAYX010000013">
    <property type="protein sequence ID" value="GAA3711288.1"/>
    <property type="molecule type" value="Genomic_DNA"/>
</dbReference>
<organism evidence="1 2">
    <name type="scientific">Microlunatus aurantiacus</name>
    <dbReference type="NCBI Taxonomy" id="446786"/>
    <lineage>
        <taxon>Bacteria</taxon>
        <taxon>Bacillati</taxon>
        <taxon>Actinomycetota</taxon>
        <taxon>Actinomycetes</taxon>
        <taxon>Propionibacteriales</taxon>
        <taxon>Propionibacteriaceae</taxon>
        <taxon>Microlunatus</taxon>
    </lineage>
</organism>
<accession>A0ABP7DZF2</accession>
<dbReference type="Gene3D" id="3.50.50.60">
    <property type="entry name" value="FAD/NAD(P)-binding domain"/>
    <property type="match status" value="1"/>
</dbReference>
<dbReference type="InterPro" id="IPR036188">
    <property type="entry name" value="FAD/NAD-bd_sf"/>
</dbReference>
<proteinExistence type="predicted"/>